<dbReference type="PANTHER" id="PTHR22996:SF11">
    <property type="entry name" value="RING-TYPE E3 UBIQUITIN TRANSFERASE"/>
    <property type="match status" value="1"/>
</dbReference>
<evidence type="ECO:0000313" key="15">
    <source>
        <dbReference type="EMBL" id="TVU20831.1"/>
    </source>
</evidence>
<dbReference type="InterPro" id="IPR058981">
    <property type="entry name" value="MGRN1/RNF157-like_N"/>
</dbReference>
<evidence type="ECO:0000256" key="1">
    <source>
        <dbReference type="ARBA" id="ARBA00000900"/>
    </source>
</evidence>
<dbReference type="InterPro" id="IPR013083">
    <property type="entry name" value="Znf_RING/FYVE/PHD"/>
</dbReference>
<dbReference type="AlphaFoldDB" id="A0A5J9UC83"/>
<comment type="pathway">
    <text evidence="2">Protein modification; protein ubiquitination.</text>
</comment>
<gene>
    <name evidence="15" type="ORF">EJB05_30430</name>
</gene>
<dbReference type="SMART" id="SM00184">
    <property type="entry name" value="RING"/>
    <property type="match status" value="1"/>
</dbReference>
<dbReference type="Gramene" id="TVU20831">
    <property type="protein sequence ID" value="TVU20831"/>
    <property type="gene ID" value="EJB05_30430"/>
</dbReference>
<evidence type="ECO:0000256" key="4">
    <source>
        <dbReference type="ARBA" id="ARBA00022679"/>
    </source>
</evidence>
<evidence type="ECO:0000256" key="2">
    <source>
        <dbReference type="ARBA" id="ARBA00004906"/>
    </source>
</evidence>
<feature type="domain" description="RING-type" evidence="14">
    <location>
        <begin position="244"/>
        <end position="283"/>
    </location>
</feature>
<sequence length="305" mass="33391">MGNIGSRSGPPPPPPPPPHLQGLLHRVPPPHYHRYPGWPPGAAPPSLAVPAQVERQKTVTVSTGVNIKGDTLRLEPDDDGRGLLLAFSFDADVPGSVTVCFFAQEDEEHILKATKENLLKPVTVAFKEGRGQEFKQPCGTGINVSLFEESDLTKVGEGGVFPVAFKVEMAVSSKQELEEGHEDEASKCLVKFAIFVKKDDAEYGVRVVQQVLWVNGTRYVMQEIYGIGNTAESNNDGDDSGKECVICLSEPRDTTVLPCRHMCLCRECAQLLRIQTNKCPICRQPVEDLLEIEVDMKSGGYQGTH</sequence>
<dbReference type="GO" id="GO:0008270">
    <property type="term" value="F:zinc ion binding"/>
    <property type="evidence" value="ECO:0007669"/>
    <property type="project" value="UniProtKB-KW"/>
</dbReference>
<dbReference type="EC" id="2.3.2.27" evidence="3"/>
<keyword evidence="10" id="KW-0449">Lipoprotein</keyword>
<comment type="catalytic activity">
    <reaction evidence="1">
        <text>S-ubiquitinyl-[E2 ubiquitin-conjugating enzyme]-L-cysteine + [acceptor protein]-L-lysine = [E2 ubiquitin-conjugating enzyme]-L-cysteine + N(6)-ubiquitinyl-[acceptor protein]-L-lysine.</text>
        <dbReference type="EC" id="2.3.2.27"/>
    </reaction>
</comment>
<evidence type="ECO:0000256" key="3">
    <source>
        <dbReference type="ARBA" id="ARBA00012483"/>
    </source>
</evidence>
<dbReference type="Proteomes" id="UP000324897">
    <property type="component" value="Unassembled WGS sequence"/>
</dbReference>
<evidence type="ECO:0000256" key="10">
    <source>
        <dbReference type="ARBA" id="ARBA00023288"/>
    </source>
</evidence>
<keyword evidence="8" id="KW-0833">Ubl conjugation pathway</keyword>
<dbReference type="Pfam" id="PF13920">
    <property type="entry name" value="zf-C3HC4_3"/>
    <property type="match status" value="1"/>
</dbReference>
<evidence type="ECO:0000256" key="5">
    <source>
        <dbReference type="ARBA" id="ARBA00022707"/>
    </source>
</evidence>
<dbReference type="PROSITE" id="PS50089">
    <property type="entry name" value="ZF_RING_2"/>
    <property type="match status" value="1"/>
</dbReference>
<keyword evidence="5" id="KW-0519">Myristate</keyword>
<keyword evidence="6" id="KW-0479">Metal-binding</keyword>
<feature type="region of interest" description="Disordered" evidence="13">
    <location>
        <begin position="1"/>
        <end position="39"/>
    </location>
</feature>
<dbReference type="OrthoDB" id="1711136at2759"/>
<accession>A0A5J9UC83</accession>
<evidence type="ECO:0000256" key="8">
    <source>
        <dbReference type="ARBA" id="ARBA00022786"/>
    </source>
</evidence>
<evidence type="ECO:0000313" key="16">
    <source>
        <dbReference type="Proteomes" id="UP000324897"/>
    </source>
</evidence>
<proteinExistence type="inferred from homology"/>
<dbReference type="CDD" id="cd16789">
    <property type="entry name" value="mRING-HC-C3HC5_MGRN1-like"/>
    <property type="match status" value="1"/>
</dbReference>
<dbReference type="Gene3D" id="3.30.40.10">
    <property type="entry name" value="Zinc/RING finger domain, C3HC4 (zinc finger)"/>
    <property type="match status" value="1"/>
</dbReference>
<dbReference type="GO" id="GO:0016567">
    <property type="term" value="P:protein ubiquitination"/>
    <property type="evidence" value="ECO:0007669"/>
    <property type="project" value="TreeGrafter"/>
</dbReference>
<keyword evidence="9" id="KW-0862">Zinc</keyword>
<evidence type="ECO:0000256" key="12">
    <source>
        <dbReference type="PROSITE-ProRule" id="PRU00175"/>
    </source>
</evidence>
<dbReference type="Pfam" id="PF26192">
    <property type="entry name" value="RNF157-like_N"/>
    <property type="match status" value="1"/>
</dbReference>
<dbReference type="InterPro" id="IPR045195">
    <property type="entry name" value="LOG2-like_mRING_C3HC5"/>
</dbReference>
<evidence type="ECO:0000256" key="9">
    <source>
        <dbReference type="ARBA" id="ARBA00022833"/>
    </source>
</evidence>
<dbReference type="InterPro" id="IPR045194">
    <property type="entry name" value="MGRN1/RNF157-like"/>
</dbReference>
<dbReference type="InterPro" id="IPR001841">
    <property type="entry name" value="Znf_RING"/>
</dbReference>
<dbReference type="SUPFAM" id="SSF57850">
    <property type="entry name" value="RING/U-box"/>
    <property type="match status" value="1"/>
</dbReference>
<dbReference type="PANTHER" id="PTHR22996">
    <property type="entry name" value="MAHOGUNIN"/>
    <property type="match status" value="1"/>
</dbReference>
<protein>
    <recommendedName>
        <fullName evidence="3">RING-type E3 ubiquitin transferase</fullName>
        <ecNumber evidence="3">2.3.2.27</ecNumber>
    </recommendedName>
</protein>
<evidence type="ECO:0000256" key="11">
    <source>
        <dbReference type="ARBA" id="ARBA00025721"/>
    </source>
</evidence>
<feature type="compositionally biased region" description="Pro residues" evidence="13">
    <location>
        <begin position="9"/>
        <end position="19"/>
    </location>
</feature>
<comment type="caution">
    <text evidence="15">The sequence shown here is derived from an EMBL/GenBank/DDBJ whole genome shotgun (WGS) entry which is preliminary data.</text>
</comment>
<evidence type="ECO:0000256" key="7">
    <source>
        <dbReference type="ARBA" id="ARBA00022771"/>
    </source>
</evidence>
<comment type="similarity">
    <text evidence="11">Belongs to the RING-type zinc finger family. LOG2 subfamily.</text>
</comment>
<keyword evidence="7 12" id="KW-0863">Zinc-finger</keyword>
<reference evidence="15 16" key="1">
    <citation type="journal article" date="2019" name="Sci. Rep.">
        <title>A high-quality genome of Eragrostis curvula grass provides insights into Poaceae evolution and supports new strategies to enhance forage quality.</title>
        <authorList>
            <person name="Carballo J."/>
            <person name="Santos B.A.C.M."/>
            <person name="Zappacosta D."/>
            <person name="Garbus I."/>
            <person name="Selva J.P."/>
            <person name="Gallo C.A."/>
            <person name="Diaz A."/>
            <person name="Albertini E."/>
            <person name="Caccamo M."/>
            <person name="Echenique V."/>
        </authorList>
    </citation>
    <scope>NUCLEOTIDE SEQUENCE [LARGE SCALE GENOMIC DNA]</scope>
    <source>
        <strain evidence="16">cv. Victoria</strain>
        <tissue evidence="15">Leaf</tissue>
    </source>
</reference>
<dbReference type="GO" id="GO:0061630">
    <property type="term" value="F:ubiquitin protein ligase activity"/>
    <property type="evidence" value="ECO:0007669"/>
    <property type="project" value="UniProtKB-EC"/>
</dbReference>
<keyword evidence="4" id="KW-0808">Transferase</keyword>
<evidence type="ECO:0000259" key="14">
    <source>
        <dbReference type="PROSITE" id="PS50089"/>
    </source>
</evidence>
<evidence type="ECO:0000256" key="6">
    <source>
        <dbReference type="ARBA" id="ARBA00022723"/>
    </source>
</evidence>
<evidence type="ECO:0000256" key="13">
    <source>
        <dbReference type="SAM" id="MobiDB-lite"/>
    </source>
</evidence>
<dbReference type="FunFam" id="3.30.40.10:FF:000115">
    <property type="entry name" value="probable E3 ubiquitin-protein ligase LOG2"/>
    <property type="match status" value="1"/>
</dbReference>
<organism evidence="15 16">
    <name type="scientific">Eragrostis curvula</name>
    <name type="common">weeping love grass</name>
    <dbReference type="NCBI Taxonomy" id="38414"/>
    <lineage>
        <taxon>Eukaryota</taxon>
        <taxon>Viridiplantae</taxon>
        <taxon>Streptophyta</taxon>
        <taxon>Embryophyta</taxon>
        <taxon>Tracheophyta</taxon>
        <taxon>Spermatophyta</taxon>
        <taxon>Magnoliopsida</taxon>
        <taxon>Liliopsida</taxon>
        <taxon>Poales</taxon>
        <taxon>Poaceae</taxon>
        <taxon>PACMAD clade</taxon>
        <taxon>Chloridoideae</taxon>
        <taxon>Eragrostideae</taxon>
        <taxon>Eragrostidinae</taxon>
        <taxon>Eragrostis</taxon>
    </lineage>
</organism>
<keyword evidence="16" id="KW-1185">Reference proteome</keyword>
<name>A0A5J9UC83_9POAL</name>
<dbReference type="EMBL" id="RWGY01000026">
    <property type="protein sequence ID" value="TVU20831.1"/>
    <property type="molecule type" value="Genomic_DNA"/>
</dbReference>